<sequence>MQGLAALLFPAVLMLFALAMEKLQDRFDHDGVDNADVDQFLADTAPEPQDPLSDADVVGPVDELKERRVATSGRSGESTRAS</sequence>
<feature type="region of interest" description="Disordered" evidence="1">
    <location>
        <begin position="42"/>
        <end position="82"/>
    </location>
</feature>
<protein>
    <submittedName>
        <fullName evidence="2">Uncharacterized protein</fullName>
    </submittedName>
</protein>
<dbReference type="Proteomes" id="UP000186218">
    <property type="component" value="Unassembled WGS sequence"/>
</dbReference>
<accession>A0A1N7F4C8</accession>
<reference evidence="2 3" key="1">
    <citation type="submission" date="2017-01" db="EMBL/GenBank/DDBJ databases">
        <authorList>
            <person name="Mah S.A."/>
            <person name="Swanson W.J."/>
            <person name="Moy G.W."/>
            <person name="Vacquier V.D."/>
        </authorList>
    </citation>
    <scope>NUCLEOTIDE SEQUENCE [LARGE SCALE GENOMIC DNA]</scope>
    <source>
        <strain evidence="2 3">CPCC 203464</strain>
    </source>
</reference>
<dbReference type="STRING" id="1344003.SAMN05445060_1789"/>
<dbReference type="OrthoDB" id="3214849at2"/>
<dbReference type="EMBL" id="FTNT01000004">
    <property type="protein sequence ID" value="SIR95164.1"/>
    <property type="molecule type" value="Genomic_DNA"/>
</dbReference>
<proteinExistence type="predicted"/>
<keyword evidence="3" id="KW-1185">Reference proteome</keyword>
<evidence type="ECO:0000313" key="2">
    <source>
        <dbReference type="EMBL" id="SIR95164.1"/>
    </source>
</evidence>
<evidence type="ECO:0000313" key="3">
    <source>
        <dbReference type="Proteomes" id="UP000186218"/>
    </source>
</evidence>
<dbReference type="AlphaFoldDB" id="A0A1N7F4C8"/>
<gene>
    <name evidence="2" type="ORF">SAMN05445060_1789</name>
</gene>
<organism evidence="2 3">
    <name type="scientific">Williamsia sterculiae</name>
    <dbReference type="NCBI Taxonomy" id="1344003"/>
    <lineage>
        <taxon>Bacteria</taxon>
        <taxon>Bacillati</taxon>
        <taxon>Actinomycetota</taxon>
        <taxon>Actinomycetes</taxon>
        <taxon>Mycobacteriales</taxon>
        <taxon>Nocardiaceae</taxon>
        <taxon>Williamsia</taxon>
    </lineage>
</organism>
<evidence type="ECO:0000256" key="1">
    <source>
        <dbReference type="SAM" id="MobiDB-lite"/>
    </source>
</evidence>
<feature type="compositionally biased region" description="Polar residues" evidence="1">
    <location>
        <begin position="72"/>
        <end position="82"/>
    </location>
</feature>
<name>A0A1N7F4C8_9NOCA</name>
<dbReference type="RefSeq" id="WP_076478641.1">
    <property type="nucleotide sequence ID" value="NZ_FTNT01000004.1"/>
</dbReference>